<keyword evidence="2" id="KW-1185">Reference proteome</keyword>
<feature type="non-terminal residue" evidence="1">
    <location>
        <position position="1"/>
    </location>
</feature>
<dbReference type="EMBL" id="CAJVQC010130271">
    <property type="protein sequence ID" value="CAG8841425.1"/>
    <property type="molecule type" value="Genomic_DNA"/>
</dbReference>
<reference evidence="1" key="1">
    <citation type="submission" date="2021-06" db="EMBL/GenBank/DDBJ databases">
        <authorList>
            <person name="Kallberg Y."/>
            <person name="Tangrot J."/>
            <person name="Rosling A."/>
        </authorList>
    </citation>
    <scope>NUCLEOTIDE SEQUENCE</scope>
    <source>
        <strain evidence="1">MA461A</strain>
    </source>
</reference>
<gene>
    <name evidence="1" type="ORF">RPERSI_LOCUS31870</name>
</gene>
<evidence type="ECO:0000313" key="1">
    <source>
        <dbReference type="EMBL" id="CAG8841425.1"/>
    </source>
</evidence>
<proteinExistence type="predicted"/>
<dbReference type="Proteomes" id="UP000789920">
    <property type="component" value="Unassembled WGS sequence"/>
</dbReference>
<comment type="caution">
    <text evidence="1">The sequence shown here is derived from an EMBL/GenBank/DDBJ whole genome shotgun (WGS) entry which is preliminary data.</text>
</comment>
<evidence type="ECO:0000313" key="2">
    <source>
        <dbReference type="Proteomes" id="UP000789920"/>
    </source>
</evidence>
<name>A0ACA9SMM6_9GLOM</name>
<organism evidence="1 2">
    <name type="scientific">Racocetra persica</name>
    <dbReference type="NCBI Taxonomy" id="160502"/>
    <lineage>
        <taxon>Eukaryota</taxon>
        <taxon>Fungi</taxon>
        <taxon>Fungi incertae sedis</taxon>
        <taxon>Mucoromycota</taxon>
        <taxon>Glomeromycotina</taxon>
        <taxon>Glomeromycetes</taxon>
        <taxon>Diversisporales</taxon>
        <taxon>Gigasporaceae</taxon>
        <taxon>Racocetra</taxon>
    </lineage>
</organism>
<sequence>ERTKKNLAFSENRPNVLVVDSNALRSGQSKEEHEKIRQNWDTRDLE</sequence>
<feature type="non-terminal residue" evidence="1">
    <location>
        <position position="46"/>
    </location>
</feature>
<accession>A0ACA9SMM6</accession>
<protein>
    <submittedName>
        <fullName evidence="1">33633_t:CDS:1</fullName>
    </submittedName>
</protein>